<name>A0ABY6ZMI0_9BACL</name>
<gene>
    <name evidence="1" type="ORF">NZD89_12315</name>
</gene>
<dbReference type="RefSeq" id="WP_268007989.1">
    <property type="nucleotide sequence ID" value="NZ_BSUT01000001.1"/>
</dbReference>
<evidence type="ECO:0000313" key="2">
    <source>
        <dbReference type="Proteomes" id="UP001164761"/>
    </source>
</evidence>
<organism evidence="1 2">
    <name type="scientific">Alicyclobacillus fastidiosus</name>
    <dbReference type="NCBI Taxonomy" id="392011"/>
    <lineage>
        <taxon>Bacteria</taxon>
        <taxon>Bacillati</taxon>
        <taxon>Bacillota</taxon>
        <taxon>Bacilli</taxon>
        <taxon>Bacillales</taxon>
        <taxon>Alicyclobacillaceae</taxon>
        <taxon>Alicyclobacillus</taxon>
    </lineage>
</organism>
<dbReference type="Proteomes" id="UP001164761">
    <property type="component" value="Chromosome"/>
</dbReference>
<accession>A0ABY6ZMI0</accession>
<proteinExistence type="predicted"/>
<sequence>MDFPYDLVKEVHFVRRRIPLSVELRPMQKIAQILLVIHFSSYRNKSASILKLQIFNWAFKSPEFAASIHRLLQLSNKTDFPIIRFDPALNRAIGLALAEDYIVIQENTGKISIGSQGETFLASLLAEEELLQSEKQFLERIGKVSETAIENLFKMRFKINA</sequence>
<reference evidence="1" key="1">
    <citation type="submission" date="2022-08" db="EMBL/GenBank/DDBJ databases">
        <title>Alicyclobacillus fastidiosus DSM 17978, complete genome.</title>
        <authorList>
            <person name="Wang Q."/>
            <person name="Cai R."/>
            <person name="Wang Z."/>
        </authorList>
    </citation>
    <scope>NUCLEOTIDE SEQUENCE</scope>
    <source>
        <strain evidence="1">DSM 17978</strain>
    </source>
</reference>
<keyword evidence="2" id="KW-1185">Reference proteome</keyword>
<protein>
    <submittedName>
        <fullName evidence="1">Uncharacterized protein</fullName>
    </submittedName>
</protein>
<evidence type="ECO:0000313" key="1">
    <source>
        <dbReference type="EMBL" id="WAH44089.1"/>
    </source>
</evidence>
<dbReference type="EMBL" id="CP104067">
    <property type="protein sequence ID" value="WAH44089.1"/>
    <property type="molecule type" value="Genomic_DNA"/>
</dbReference>